<feature type="compositionally biased region" description="Basic and acidic residues" evidence="1">
    <location>
        <begin position="90"/>
        <end position="110"/>
    </location>
</feature>
<reference evidence="2 3" key="1">
    <citation type="submission" date="2018-09" db="EMBL/GenBank/DDBJ databases">
        <title>Genome sequencing of strain 6GH32-13.</title>
        <authorList>
            <person name="Weon H.-Y."/>
            <person name="Heo J."/>
            <person name="Kwon S.-W."/>
        </authorList>
    </citation>
    <scope>NUCLEOTIDE SEQUENCE [LARGE SCALE GENOMIC DNA]</scope>
    <source>
        <strain evidence="2 3">5GH32-13</strain>
    </source>
</reference>
<dbReference type="EMBL" id="CP032157">
    <property type="protein sequence ID" value="AXY78368.1"/>
    <property type="molecule type" value="Genomic_DNA"/>
</dbReference>
<dbReference type="RefSeq" id="WP_119054240.1">
    <property type="nucleotide sequence ID" value="NZ_CP032157.1"/>
</dbReference>
<gene>
    <name evidence="2" type="ORF">D3H65_32185</name>
</gene>
<evidence type="ECO:0000313" key="2">
    <source>
        <dbReference type="EMBL" id="AXY78368.1"/>
    </source>
</evidence>
<dbReference type="Proteomes" id="UP000263900">
    <property type="component" value="Chromosome"/>
</dbReference>
<feature type="compositionally biased region" description="Polar residues" evidence="1">
    <location>
        <begin position="69"/>
        <end position="89"/>
    </location>
</feature>
<feature type="compositionally biased region" description="Basic and acidic residues" evidence="1">
    <location>
        <begin position="1"/>
        <end position="24"/>
    </location>
</feature>
<keyword evidence="3" id="KW-1185">Reference proteome</keyword>
<dbReference type="KEGG" id="pseg:D3H65_32185"/>
<name>A0A3B7MWA2_9BACT</name>
<dbReference type="AlphaFoldDB" id="A0A3B7MWA2"/>
<evidence type="ECO:0000256" key="1">
    <source>
        <dbReference type="SAM" id="MobiDB-lite"/>
    </source>
</evidence>
<protein>
    <submittedName>
        <fullName evidence="2">Uncharacterized protein</fullName>
    </submittedName>
</protein>
<feature type="compositionally biased region" description="Polar residues" evidence="1">
    <location>
        <begin position="43"/>
        <end position="54"/>
    </location>
</feature>
<evidence type="ECO:0000313" key="3">
    <source>
        <dbReference type="Proteomes" id="UP000263900"/>
    </source>
</evidence>
<feature type="region of interest" description="Disordered" evidence="1">
    <location>
        <begin position="1"/>
        <end position="134"/>
    </location>
</feature>
<proteinExistence type="predicted"/>
<sequence length="134" mass="14610">MSIKDPKTKGKHDSTGNTGTHEKSGYQQADQQDKKKKAFDEGMSNNSNTQTGTAHSGYDEKNPKHPGGKQQQGPKVTNDENTITNSQEQNKVDEEPVDERSGNSAERTDPEIDSPIPDAEKTEKKIPTMKGGAL</sequence>
<accession>A0A3B7MWA2</accession>
<organism evidence="2 3">
    <name type="scientific">Paraflavitalea soli</name>
    <dbReference type="NCBI Taxonomy" id="2315862"/>
    <lineage>
        <taxon>Bacteria</taxon>
        <taxon>Pseudomonadati</taxon>
        <taxon>Bacteroidota</taxon>
        <taxon>Chitinophagia</taxon>
        <taxon>Chitinophagales</taxon>
        <taxon>Chitinophagaceae</taxon>
        <taxon>Paraflavitalea</taxon>
    </lineage>
</organism>